<reference evidence="2" key="1">
    <citation type="submission" date="2022-09" db="EMBL/GenBank/DDBJ databases">
        <title>Bacterial diversity in gut of crayfish and pufferfish.</title>
        <authorList>
            <person name="Huang Y."/>
        </authorList>
    </citation>
    <scope>NUCLEOTIDE SEQUENCE</scope>
    <source>
        <strain evidence="2">PR12</strain>
    </source>
</reference>
<dbReference type="RefSeq" id="WP_260719345.1">
    <property type="nucleotide sequence ID" value="NZ_CP104377.1"/>
</dbReference>
<dbReference type="InterPro" id="IPR050789">
    <property type="entry name" value="Diverse_Enzym_Activities"/>
</dbReference>
<dbReference type="PANTHER" id="PTHR43283">
    <property type="entry name" value="BETA-LACTAMASE-RELATED"/>
    <property type="match status" value="1"/>
</dbReference>
<evidence type="ECO:0000259" key="1">
    <source>
        <dbReference type="Pfam" id="PF00144"/>
    </source>
</evidence>
<keyword evidence="3" id="KW-1185">Reference proteome</keyword>
<evidence type="ECO:0000313" key="3">
    <source>
        <dbReference type="Proteomes" id="UP001058290"/>
    </source>
</evidence>
<dbReference type="EMBL" id="CP104377">
    <property type="protein sequence ID" value="UXC18988.1"/>
    <property type="molecule type" value="Genomic_DNA"/>
</dbReference>
<gene>
    <name evidence="2" type="ORF">N4T19_02350</name>
</gene>
<name>A0ABY5ZYI7_9BURK</name>
<dbReference type="PANTHER" id="PTHR43283:SF3">
    <property type="entry name" value="BETA-LACTAMASE FAMILY PROTEIN (AFU_ORTHOLOGUE AFUA_5G07500)"/>
    <property type="match status" value="1"/>
</dbReference>
<feature type="domain" description="Beta-lactamase-related" evidence="1">
    <location>
        <begin position="29"/>
        <end position="393"/>
    </location>
</feature>
<proteinExistence type="predicted"/>
<dbReference type="SUPFAM" id="SSF56601">
    <property type="entry name" value="beta-lactamase/transpeptidase-like"/>
    <property type="match status" value="1"/>
</dbReference>
<dbReference type="InterPro" id="IPR001466">
    <property type="entry name" value="Beta-lactam-related"/>
</dbReference>
<sequence>MDFSVSGAPGSGVPQVVVGLAGPWAPVAEVLHRALAEQRLVGAVVLVYQHGQALCRIAAGWADREARTAMAENTVFRWASVSKPVLSAAVMRLVADGRLGLDEPITTWLPAFRPRLPDGRETCISLRQLLSHTAGLGYRFFEADDQGPYAQAGVSDGMDASGIDLQENLRRIASVPLLYEPGTGWGYSLAVDVLGALVEAVCNTRLPLAVEALVTQPLGMADAGFVCRDAARLATPYVNGGPVPHRLQEGEVVAPFDGTVGIRYSPSRALDAGAFPSGGGAGMVGTADDVLCLLEALRTGQDGWLPEHLIAEMARDQTQGRDLAAGPGLGFGLGFSVLRDPELAQSPESLGTWRWGGAYGHAWWVDRPLGLTVVGLTNTLYEGMSGRFVTELRDAVYRGIAR</sequence>
<organism evidence="2 3">
    <name type="scientific">Comamonas squillarum</name>
    <dbReference type="NCBI Taxonomy" id="2977320"/>
    <lineage>
        <taxon>Bacteria</taxon>
        <taxon>Pseudomonadati</taxon>
        <taxon>Pseudomonadota</taxon>
        <taxon>Betaproteobacteria</taxon>
        <taxon>Burkholderiales</taxon>
        <taxon>Comamonadaceae</taxon>
        <taxon>Comamonas</taxon>
    </lineage>
</organism>
<dbReference type="Pfam" id="PF00144">
    <property type="entry name" value="Beta-lactamase"/>
    <property type="match status" value="1"/>
</dbReference>
<dbReference type="Proteomes" id="UP001058290">
    <property type="component" value="Chromosome"/>
</dbReference>
<accession>A0ABY5ZYI7</accession>
<dbReference type="Gene3D" id="3.40.710.10">
    <property type="entry name" value="DD-peptidase/beta-lactamase superfamily"/>
    <property type="match status" value="1"/>
</dbReference>
<protein>
    <submittedName>
        <fullName evidence="2">Beta-lactamase family protein</fullName>
    </submittedName>
</protein>
<evidence type="ECO:0000313" key="2">
    <source>
        <dbReference type="EMBL" id="UXC18988.1"/>
    </source>
</evidence>
<dbReference type="InterPro" id="IPR012338">
    <property type="entry name" value="Beta-lactam/transpept-like"/>
</dbReference>